<dbReference type="EMBL" id="KZ825580">
    <property type="protein sequence ID" value="PYI26992.1"/>
    <property type="molecule type" value="Genomic_DNA"/>
</dbReference>
<dbReference type="AlphaFoldDB" id="A0A2V5HWB5"/>
<feature type="compositionally biased region" description="Polar residues" evidence="1">
    <location>
        <begin position="202"/>
        <end position="222"/>
    </location>
</feature>
<proteinExistence type="predicted"/>
<accession>A0A2V5HWB5</accession>
<evidence type="ECO:0000256" key="1">
    <source>
        <dbReference type="SAM" id="MobiDB-lite"/>
    </source>
</evidence>
<feature type="compositionally biased region" description="Polar residues" evidence="1">
    <location>
        <begin position="689"/>
        <end position="700"/>
    </location>
</feature>
<evidence type="ECO:0008006" key="4">
    <source>
        <dbReference type="Google" id="ProtNLM"/>
    </source>
</evidence>
<reference evidence="2 3" key="1">
    <citation type="submission" date="2018-02" db="EMBL/GenBank/DDBJ databases">
        <title>The genomes of Aspergillus section Nigri reveals drivers in fungal speciation.</title>
        <authorList>
            <consortium name="DOE Joint Genome Institute"/>
            <person name="Vesth T.C."/>
            <person name="Nybo J."/>
            <person name="Theobald S."/>
            <person name="Brandl J."/>
            <person name="Frisvad J.C."/>
            <person name="Nielsen K.F."/>
            <person name="Lyhne E.K."/>
            <person name="Kogle M.E."/>
            <person name="Kuo A."/>
            <person name="Riley R."/>
            <person name="Clum A."/>
            <person name="Nolan M."/>
            <person name="Lipzen A."/>
            <person name="Salamov A."/>
            <person name="Henrissat B."/>
            <person name="Wiebenga A."/>
            <person name="De vries R.P."/>
            <person name="Grigoriev I.V."/>
            <person name="Mortensen U.H."/>
            <person name="Andersen M.R."/>
            <person name="Baker S.E."/>
        </authorList>
    </citation>
    <scope>NUCLEOTIDE SEQUENCE [LARGE SCALE GENOMIC DNA]</scope>
    <source>
        <strain evidence="2 3">CBS 114.80</strain>
    </source>
</reference>
<evidence type="ECO:0000313" key="3">
    <source>
        <dbReference type="Proteomes" id="UP000248817"/>
    </source>
</evidence>
<evidence type="ECO:0000313" key="2">
    <source>
        <dbReference type="EMBL" id="PYI26992.1"/>
    </source>
</evidence>
<protein>
    <recommendedName>
        <fullName evidence="4">Flavoprotein oxygenase</fullName>
    </recommendedName>
</protein>
<organism evidence="2 3">
    <name type="scientific">Aspergillus indologenus CBS 114.80</name>
    <dbReference type="NCBI Taxonomy" id="1450541"/>
    <lineage>
        <taxon>Eukaryota</taxon>
        <taxon>Fungi</taxon>
        <taxon>Dikarya</taxon>
        <taxon>Ascomycota</taxon>
        <taxon>Pezizomycotina</taxon>
        <taxon>Eurotiomycetes</taxon>
        <taxon>Eurotiomycetidae</taxon>
        <taxon>Eurotiales</taxon>
        <taxon>Aspergillaceae</taxon>
        <taxon>Aspergillus</taxon>
        <taxon>Aspergillus subgen. Circumdati</taxon>
    </lineage>
</organism>
<gene>
    <name evidence="2" type="ORF">BP00DRAFT_429757</name>
</gene>
<sequence>MENHPYGGQFTDYADLPDEESLHPSSSPYDIAHSSGFTSPADRATSQGFEHHDDGSSLMGDVQMLIQDGYQSSGSSARHSSENLGAYLDEDQACMSSGESSRSSISSVPPSVYTNMAEGVKAHGHRHSHPWDSHEGIHAHGRIDGTLRPISATRLREAAFRKPSSVKAMQMHTEDERDDDAFLTPPKRRAAHQRYSDASMRSVGSSPLRKSQFYSPTGSAASKQKAKDEYPLVLLHCNLLPPSLPVPGAAAFHNQKIVREVLPPVFWRRWKLLEEKVGSGVLRERGVLISHPEDLYDLLEERLLESLELQRPRLDHGHFIGHDEAVSDKEGCLEKEDSATDEEEGEPCPDCGGHVVRHGNAGRKWEIKVFAANGLMRAGAWAAAWKEMEKVDVEVGVWLPSEIRRELEKRLTRVDYYSYQLDPRLQVPQLQVPGNDPVIPAHPQARHAQTSSSITADHRSFSLDETETQSPPAISKPVSVESRPPKPSFSPQLNDDIDMQTLLVNYIRVLASDRRNVAIAILSILMVFFAIQSGSQVKSSALRPFPHDFMENEPLHLPDTSVNQADSTIRDTPIACVSQATESTNSEIIAETAPLSVSSIPDSASMSVLPPAVSETVAEPALMSVRDISEPVGESVQSAVLLEAVAEVNPTPAADISESVSMSSQSVALSEAITQVALPEPDRSHHGSDASSRAKSLLTDSQAQEQLPEFLYPVVEPSTRRTTSIKEMTPIQDSLSPMTEQLMGQKNI</sequence>
<feature type="region of interest" description="Disordered" evidence="1">
    <location>
        <begin position="678"/>
        <end position="700"/>
    </location>
</feature>
<dbReference type="Proteomes" id="UP000248817">
    <property type="component" value="Unassembled WGS sequence"/>
</dbReference>
<feature type="compositionally biased region" description="Polar residues" evidence="1">
    <location>
        <begin position="720"/>
        <end position="748"/>
    </location>
</feature>
<feature type="region of interest" description="Disordered" evidence="1">
    <location>
        <begin position="1"/>
        <end position="57"/>
    </location>
</feature>
<name>A0A2V5HWB5_9EURO</name>
<feature type="region of interest" description="Disordered" evidence="1">
    <location>
        <begin position="162"/>
        <end position="222"/>
    </location>
</feature>
<keyword evidence="3" id="KW-1185">Reference proteome</keyword>
<feature type="region of interest" description="Disordered" evidence="1">
    <location>
        <begin position="718"/>
        <end position="748"/>
    </location>
</feature>
<feature type="region of interest" description="Disordered" evidence="1">
    <location>
        <begin position="433"/>
        <end position="493"/>
    </location>
</feature>